<gene>
    <name evidence="1" type="ORF">Q8A49_35805</name>
</gene>
<dbReference type="Proteomes" id="UP001348641">
    <property type="component" value="Unassembled WGS sequence"/>
</dbReference>
<organism evidence="1 2">
    <name type="scientific">Nocardiopsis tropica</name>
    <dbReference type="NCBI Taxonomy" id="109330"/>
    <lineage>
        <taxon>Bacteria</taxon>
        <taxon>Bacillati</taxon>
        <taxon>Actinomycetota</taxon>
        <taxon>Actinomycetes</taxon>
        <taxon>Streptosporangiales</taxon>
        <taxon>Nocardiopsidaceae</taxon>
        <taxon>Nocardiopsis</taxon>
    </lineage>
</organism>
<protein>
    <submittedName>
        <fullName evidence="1">Uncharacterized protein</fullName>
    </submittedName>
</protein>
<reference evidence="1 2" key="1">
    <citation type="submission" date="2023-07" db="EMBL/GenBank/DDBJ databases">
        <authorList>
            <person name="Girao M."/>
            <person name="Carvalho M.F."/>
        </authorList>
    </citation>
    <scope>NUCLEOTIDE SEQUENCE [LARGE SCALE GENOMIC DNA]</scope>
    <source>
        <strain evidence="1 2">66/93</strain>
    </source>
</reference>
<feature type="non-terminal residue" evidence="1">
    <location>
        <position position="85"/>
    </location>
</feature>
<sequence>MTVSIPELPLLTLSEDERGTFEALRGDLQVRRFDLEILDAYYNGEQVVNDLGISIPPQLKGLHTVIGWPQIGVDALERRLDIDMI</sequence>
<comment type="caution">
    <text evidence="1">The sequence shown here is derived from an EMBL/GenBank/DDBJ whole genome shotgun (WGS) entry which is preliminary data.</text>
</comment>
<name>A0ABU7L311_9ACTN</name>
<accession>A0ABU7L311</accession>
<proteinExistence type="predicted"/>
<dbReference type="EMBL" id="JAUUCC010000254">
    <property type="protein sequence ID" value="MEE2055878.1"/>
    <property type="molecule type" value="Genomic_DNA"/>
</dbReference>
<evidence type="ECO:0000313" key="1">
    <source>
        <dbReference type="EMBL" id="MEE2055878.1"/>
    </source>
</evidence>
<evidence type="ECO:0000313" key="2">
    <source>
        <dbReference type="Proteomes" id="UP001348641"/>
    </source>
</evidence>